<organism evidence="2 3">
    <name type="scientific">Agromyces salentinus</name>
    <dbReference type="NCBI Taxonomy" id="269421"/>
    <lineage>
        <taxon>Bacteria</taxon>
        <taxon>Bacillati</taxon>
        <taxon>Actinomycetota</taxon>
        <taxon>Actinomycetes</taxon>
        <taxon>Micrococcales</taxon>
        <taxon>Microbacteriaceae</taxon>
        <taxon>Agromyces</taxon>
    </lineage>
</organism>
<dbReference type="RefSeq" id="WP_157426997.1">
    <property type="nucleotide sequence ID" value="NZ_BAAANK010000002.1"/>
</dbReference>
<dbReference type="EMBL" id="BAAANK010000002">
    <property type="protein sequence ID" value="GAA1829167.1"/>
    <property type="molecule type" value="Genomic_DNA"/>
</dbReference>
<dbReference type="InterPro" id="IPR036259">
    <property type="entry name" value="MFS_trans_sf"/>
</dbReference>
<keyword evidence="3" id="KW-1185">Reference proteome</keyword>
<dbReference type="SUPFAM" id="SSF103473">
    <property type="entry name" value="MFS general substrate transporter"/>
    <property type="match status" value="1"/>
</dbReference>
<reference evidence="2 3" key="1">
    <citation type="journal article" date="2019" name="Int. J. Syst. Evol. Microbiol.">
        <title>The Global Catalogue of Microorganisms (GCM) 10K type strain sequencing project: providing services to taxonomists for standard genome sequencing and annotation.</title>
        <authorList>
            <consortium name="The Broad Institute Genomics Platform"/>
            <consortium name="The Broad Institute Genome Sequencing Center for Infectious Disease"/>
            <person name="Wu L."/>
            <person name="Ma J."/>
        </authorList>
    </citation>
    <scope>NUCLEOTIDE SEQUENCE [LARGE SCALE GENOMIC DNA]</scope>
    <source>
        <strain evidence="2 3">JCM 14323</strain>
    </source>
</reference>
<feature type="transmembrane region" description="Helical" evidence="1">
    <location>
        <begin position="56"/>
        <end position="76"/>
    </location>
</feature>
<dbReference type="Proteomes" id="UP001501746">
    <property type="component" value="Unassembled WGS sequence"/>
</dbReference>
<proteinExistence type="predicted"/>
<gene>
    <name evidence="2" type="ORF">GCM10009750_10960</name>
</gene>
<name>A0ABN2MJ29_9MICO</name>
<evidence type="ECO:0000313" key="3">
    <source>
        <dbReference type="Proteomes" id="UP001501746"/>
    </source>
</evidence>
<sequence length="141" mass="14761">MSDTPTPREANEAAVVPVQAEPVQAAASEPVVESVIETEVTSDTVTVRRAPRYGRFMTLGAALGAVVALVLTLSFTPNPTMLQQQLGFDSGQVFGFLLLIFGSVGLAIGAVVALAFDRSLAKRAASVAVEHEVAHRADETP</sequence>
<keyword evidence="1" id="KW-1133">Transmembrane helix</keyword>
<keyword evidence="1" id="KW-0812">Transmembrane</keyword>
<evidence type="ECO:0000256" key="1">
    <source>
        <dbReference type="SAM" id="Phobius"/>
    </source>
</evidence>
<keyword evidence="1" id="KW-0472">Membrane</keyword>
<comment type="caution">
    <text evidence="2">The sequence shown here is derived from an EMBL/GenBank/DDBJ whole genome shotgun (WGS) entry which is preliminary data.</text>
</comment>
<evidence type="ECO:0000313" key="2">
    <source>
        <dbReference type="EMBL" id="GAA1829167.1"/>
    </source>
</evidence>
<accession>A0ABN2MJ29</accession>
<feature type="transmembrane region" description="Helical" evidence="1">
    <location>
        <begin position="96"/>
        <end position="116"/>
    </location>
</feature>
<protein>
    <recommendedName>
        <fullName evidence="4">Potassium transporter Trk</fullName>
    </recommendedName>
</protein>
<evidence type="ECO:0008006" key="4">
    <source>
        <dbReference type="Google" id="ProtNLM"/>
    </source>
</evidence>